<comment type="caution">
    <text evidence="1">The sequence shown here is derived from an EMBL/GenBank/DDBJ whole genome shotgun (WGS) entry which is preliminary data.</text>
</comment>
<dbReference type="AlphaFoldDB" id="A0AAD3NKX3"/>
<name>A0AAD3NKX3_LATJO</name>
<sequence length="80" mass="8689">MVFFLSLGIPDSVRRCVPGCSGWNDLMKDINDMAESGPCCTEMPHVMVVLPMLCNLSYWWERGRGASQPEAGASAAPLAN</sequence>
<dbReference type="EMBL" id="BRZM01002177">
    <property type="protein sequence ID" value="GLD74350.1"/>
    <property type="molecule type" value="Genomic_DNA"/>
</dbReference>
<protein>
    <submittedName>
        <fullName evidence="1">Ryanodine receptor 3-like protein</fullName>
    </submittedName>
</protein>
<keyword evidence="1" id="KW-0675">Receptor</keyword>
<proteinExistence type="predicted"/>
<evidence type="ECO:0000313" key="2">
    <source>
        <dbReference type="Proteomes" id="UP001279410"/>
    </source>
</evidence>
<dbReference type="Proteomes" id="UP001279410">
    <property type="component" value="Unassembled WGS sequence"/>
</dbReference>
<keyword evidence="2" id="KW-1185">Reference proteome</keyword>
<organism evidence="1 2">
    <name type="scientific">Lates japonicus</name>
    <name type="common">Japanese lates</name>
    <dbReference type="NCBI Taxonomy" id="270547"/>
    <lineage>
        <taxon>Eukaryota</taxon>
        <taxon>Metazoa</taxon>
        <taxon>Chordata</taxon>
        <taxon>Craniata</taxon>
        <taxon>Vertebrata</taxon>
        <taxon>Euteleostomi</taxon>
        <taxon>Actinopterygii</taxon>
        <taxon>Neopterygii</taxon>
        <taxon>Teleostei</taxon>
        <taxon>Neoteleostei</taxon>
        <taxon>Acanthomorphata</taxon>
        <taxon>Carangaria</taxon>
        <taxon>Carangaria incertae sedis</taxon>
        <taxon>Centropomidae</taxon>
        <taxon>Lates</taxon>
    </lineage>
</organism>
<gene>
    <name evidence="1" type="ORF">AKAME5_002567900</name>
</gene>
<reference evidence="1" key="1">
    <citation type="submission" date="2022-08" db="EMBL/GenBank/DDBJ databases">
        <title>Genome sequencing of akame (Lates japonicus).</title>
        <authorList>
            <person name="Hashiguchi Y."/>
            <person name="Takahashi H."/>
        </authorList>
    </citation>
    <scope>NUCLEOTIDE SEQUENCE</scope>
    <source>
        <strain evidence="1">Kochi</strain>
    </source>
</reference>
<evidence type="ECO:0000313" key="1">
    <source>
        <dbReference type="EMBL" id="GLD74350.1"/>
    </source>
</evidence>
<accession>A0AAD3NKX3</accession>